<sequence length="175" mass="19196">MGPEPLTGRTRTTDTTDRPGAADPRRARTPLELRVPQHHSMPTEFVGIGQNRPMLKVGSVVLGVADVPRAAAFWRAALGYVPREEMTDDWVVLVPENGVGTQLSLGLSESPVQPRPRVHLDLYARDAADQAAEVERLLALGARRVEWDDYPDDADFVVLADTEGNRFCVIDTGRG</sequence>
<feature type="domain" description="VOC" evidence="2">
    <location>
        <begin position="56"/>
        <end position="172"/>
    </location>
</feature>
<name>A0A401QSY3_STRNR</name>
<reference evidence="3 4" key="1">
    <citation type="journal article" date="2019" name="Microbiol. Resour. Announc.">
        <title>Draft Genome Sequence of the Most Traditional epsilon-Poly-l-Lysine Producer, Streptomyces albulus NBRC14147.</title>
        <authorList>
            <person name="Yamanaka K."/>
            <person name="Hamano Y."/>
        </authorList>
    </citation>
    <scope>NUCLEOTIDE SEQUENCE [LARGE SCALE GENOMIC DNA]</scope>
    <source>
        <strain evidence="3 4">NBRC 14147</strain>
    </source>
</reference>
<dbReference type="InterPro" id="IPR041581">
    <property type="entry name" value="Glyoxalase_6"/>
</dbReference>
<evidence type="ECO:0000259" key="2">
    <source>
        <dbReference type="PROSITE" id="PS51819"/>
    </source>
</evidence>
<organism evidence="3 4">
    <name type="scientific">Streptomyces noursei</name>
    <name type="common">Streptomyces albulus</name>
    <dbReference type="NCBI Taxonomy" id="1971"/>
    <lineage>
        <taxon>Bacteria</taxon>
        <taxon>Bacillati</taxon>
        <taxon>Actinomycetota</taxon>
        <taxon>Actinomycetes</taxon>
        <taxon>Kitasatosporales</taxon>
        <taxon>Streptomycetaceae</taxon>
        <taxon>Streptomyces</taxon>
    </lineage>
</organism>
<dbReference type="Proteomes" id="UP000288351">
    <property type="component" value="Unassembled WGS sequence"/>
</dbReference>
<evidence type="ECO:0000313" key="3">
    <source>
        <dbReference type="EMBL" id="GCB88490.1"/>
    </source>
</evidence>
<dbReference type="InterPro" id="IPR029068">
    <property type="entry name" value="Glyas_Bleomycin-R_OHBP_Dase"/>
</dbReference>
<dbReference type="PANTHER" id="PTHR35908">
    <property type="entry name" value="HYPOTHETICAL FUSION PROTEIN"/>
    <property type="match status" value="1"/>
</dbReference>
<dbReference type="PANTHER" id="PTHR35908:SF1">
    <property type="entry name" value="CONSERVED PROTEIN"/>
    <property type="match status" value="1"/>
</dbReference>
<evidence type="ECO:0000256" key="1">
    <source>
        <dbReference type="SAM" id="MobiDB-lite"/>
    </source>
</evidence>
<dbReference type="AlphaFoldDB" id="A0A401QSY3"/>
<proteinExistence type="predicted"/>
<comment type="caution">
    <text evidence="3">The sequence shown here is derived from an EMBL/GenBank/DDBJ whole genome shotgun (WGS) entry which is preliminary data.</text>
</comment>
<dbReference type="Pfam" id="PF18029">
    <property type="entry name" value="Glyoxalase_6"/>
    <property type="match status" value="1"/>
</dbReference>
<dbReference type="InterPro" id="IPR037523">
    <property type="entry name" value="VOC_core"/>
</dbReference>
<dbReference type="EMBL" id="BHXC01000006">
    <property type="protein sequence ID" value="GCB88490.1"/>
    <property type="molecule type" value="Genomic_DNA"/>
</dbReference>
<dbReference type="CDD" id="cd06587">
    <property type="entry name" value="VOC"/>
    <property type="match status" value="1"/>
</dbReference>
<gene>
    <name evidence="3" type="ORF">SALB_01160</name>
</gene>
<accession>A0A401QSY3</accession>
<evidence type="ECO:0000313" key="4">
    <source>
        <dbReference type="Proteomes" id="UP000288351"/>
    </source>
</evidence>
<dbReference type="PROSITE" id="PS51819">
    <property type="entry name" value="VOC"/>
    <property type="match status" value="1"/>
</dbReference>
<protein>
    <recommendedName>
        <fullName evidence="2">VOC domain-containing protein</fullName>
    </recommendedName>
</protein>
<dbReference type="SUPFAM" id="SSF54593">
    <property type="entry name" value="Glyoxalase/Bleomycin resistance protein/Dihydroxybiphenyl dioxygenase"/>
    <property type="match status" value="1"/>
</dbReference>
<feature type="region of interest" description="Disordered" evidence="1">
    <location>
        <begin position="1"/>
        <end position="44"/>
    </location>
</feature>
<dbReference type="Gene3D" id="3.10.180.10">
    <property type="entry name" value="2,3-Dihydroxybiphenyl 1,2-Dioxygenase, domain 1"/>
    <property type="match status" value="1"/>
</dbReference>